<protein>
    <recommendedName>
        <fullName evidence="9 13">Ubiquitin carboxyl-terminal hydrolase</fullName>
        <ecNumber evidence="9 13">3.4.19.12</ecNumber>
    </recommendedName>
</protein>
<dbReference type="InterPro" id="IPR001578">
    <property type="entry name" value="Peptidase_C12_UCH"/>
</dbReference>
<dbReference type="GO" id="GO:0016579">
    <property type="term" value="P:protein deubiquitination"/>
    <property type="evidence" value="ECO:0007669"/>
    <property type="project" value="InterPro"/>
</dbReference>
<reference evidence="16" key="1">
    <citation type="submission" date="2021-01" db="EMBL/GenBank/DDBJ databases">
        <authorList>
            <person name="Corre E."/>
            <person name="Pelletier E."/>
            <person name="Niang G."/>
            <person name="Scheremetjew M."/>
            <person name="Finn R."/>
            <person name="Kale V."/>
            <person name="Holt S."/>
            <person name="Cochrane G."/>
            <person name="Meng A."/>
            <person name="Brown T."/>
            <person name="Cohen L."/>
        </authorList>
    </citation>
    <scope>NUCLEOTIDE SEQUENCE</scope>
    <source>
        <strain evidence="16">CCMP3278</strain>
    </source>
</reference>
<evidence type="ECO:0000256" key="3">
    <source>
        <dbReference type="ARBA" id="ARBA00009326"/>
    </source>
</evidence>
<feature type="coiled-coil region" evidence="14">
    <location>
        <begin position="234"/>
        <end position="292"/>
    </location>
</feature>
<evidence type="ECO:0000256" key="10">
    <source>
        <dbReference type="PIRSR" id="PIRSR038120-1"/>
    </source>
</evidence>
<comment type="similarity">
    <text evidence="3 9 12 13">Belongs to the peptidase C12 family.</text>
</comment>
<dbReference type="EMBL" id="HBFP01007232">
    <property type="protein sequence ID" value="CAD8820794.1"/>
    <property type="molecule type" value="Transcribed_RNA"/>
</dbReference>
<name>A0A7S1ESE7_9RHOD</name>
<evidence type="ECO:0000256" key="1">
    <source>
        <dbReference type="ARBA" id="ARBA00000707"/>
    </source>
</evidence>
<gene>
    <name evidence="16" type="ORF">TOLI1172_LOCUS5188</name>
</gene>
<evidence type="ECO:0000256" key="8">
    <source>
        <dbReference type="ARBA" id="ARBA00023242"/>
    </source>
</evidence>
<evidence type="ECO:0000256" key="13">
    <source>
        <dbReference type="RuleBase" id="RU361215"/>
    </source>
</evidence>
<dbReference type="PROSITE" id="PS52048">
    <property type="entry name" value="UCH_DOMAIN"/>
    <property type="match status" value="1"/>
</dbReference>
<dbReference type="AlphaFoldDB" id="A0A7S1ESE7"/>
<keyword evidence="6 9" id="KW-0378">Hydrolase</keyword>
<dbReference type="SUPFAM" id="SSF54001">
    <property type="entry name" value="Cysteine proteinases"/>
    <property type="match status" value="1"/>
</dbReference>
<evidence type="ECO:0000256" key="4">
    <source>
        <dbReference type="ARBA" id="ARBA00022670"/>
    </source>
</evidence>
<evidence type="ECO:0000256" key="9">
    <source>
        <dbReference type="PIRNR" id="PIRNR038120"/>
    </source>
</evidence>
<evidence type="ECO:0000313" key="16">
    <source>
        <dbReference type="EMBL" id="CAD8820794.1"/>
    </source>
</evidence>
<evidence type="ECO:0000259" key="15">
    <source>
        <dbReference type="PROSITE" id="PS52048"/>
    </source>
</evidence>
<sequence length="324" mass="36855">MEDTGGWCTIESDPGVFTELVKMIGVEGVQVDELYSLDPYEFQRIAPVYGLVFLFKWTPSISRQSSKRNILQYNTVPDLFFANQVINNACATQALLSILLNATEPDDSSSVKLKIGDELTNFKMFTKDFDPQLKGLAISNCILVRSAHNSFAPVQVLESVQDGNTAQNDAEDELYHFVSYVPLNGSVYELDGLQKGPILLGKIEEGSSWVDVAGPAIQSRIDEYSASEIRFNLMAVVRDRSMVLENEKKVLEEKLRVDDSVKERLMEIERELEEEKRRKENSRRENARRRHNYVPFMLEMLKILASKGELQKMIDEAKQKQSQS</sequence>
<dbReference type="InterPro" id="IPR038765">
    <property type="entry name" value="Papain-like_cys_pep_sf"/>
</dbReference>
<dbReference type="PANTHER" id="PTHR10589:SF16">
    <property type="entry name" value="UBIQUITIN CARBOXYL-TERMINAL HYDROLASE ISOZYME L5"/>
    <property type="match status" value="1"/>
</dbReference>
<keyword evidence="8" id="KW-0539">Nucleus</keyword>
<comment type="catalytic activity">
    <reaction evidence="1 9 12 13">
        <text>Thiol-dependent hydrolysis of ester, thioester, amide, peptide and isopeptide bonds formed by the C-terminal Gly of ubiquitin (a 76-residue protein attached to proteins as an intracellular targeting signal).</text>
        <dbReference type="EC" id="3.4.19.12"/>
    </reaction>
</comment>
<feature type="active site" description="Proton donor" evidence="10 12">
    <location>
        <position position="176"/>
    </location>
</feature>
<keyword evidence="14" id="KW-0175">Coiled coil</keyword>
<feature type="site" description="Transition state stabilizer" evidence="12">
    <location>
        <position position="84"/>
    </location>
</feature>
<evidence type="ECO:0000256" key="2">
    <source>
        <dbReference type="ARBA" id="ARBA00004123"/>
    </source>
</evidence>
<keyword evidence="5 9" id="KW-0833">Ubl conjugation pathway</keyword>
<dbReference type="Gene3D" id="3.40.532.10">
    <property type="entry name" value="Peptidase C12, ubiquitin carboxyl-terminal hydrolase"/>
    <property type="match status" value="1"/>
</dbReference>
<proteinExistence type="inferred from homology"/>
<dbReference type="GO" id="GO:0004843">
    <property type="term" value="F:cysteine-type deubiquitinase activity"/>
    <property type="evidence" value="ECO:0007669"/>
    <property type="project" value="UniProtKB-UniRule"/>
</dbReference>
<keyword evidence="7 9" id="KW-0788">Thiol protease</keyword>
<dbReference type="PIRSF" id="PIRSF038120">
    <property type="entry name" value="Ubiquitinyl_hydrolase_UCH37"/>
    <property type="match status" value="1"/>
</dbReference>
<feature type="site" description="Important for enzyme activity" evidence="11 12">
    <location>
        <position position="191"/>
    </location>
</feature>
<evidence type="ECO:0000256" key="14">
    <source>
        <dbReference type="SAM" id="Coils"/>
    </source>
</evidence>
<dbReference type="InterPro" id="IPR017390">
    <property type="entry name" value="Ubiquitinyl_hydrolase_UCH37"/>
</dbReference>
<evidence type="ECO:0000256" key="12">
    <source>
        <dbReference type="PROSITE-ProRule" id="PRU01393"/>
    </source>
</evidence>
<dbReference type="InterPro" id="IPR036959">
    <property type="entry name" value="Peptidase_C12_UCH_sf"/>
</dbReference>
<feature type="domain" description="UCH catalytic" evidence="15">
    <location>
        <begin position="6"/>
        <end position="238"/>
    </location>
</feature>
<dbReference type="EC" id="3.4.19.12" evidence="9 13"/>
<dbReference type="CDD" id="cd09617">
    <property type="entry name" value="Peptidase_C12_UCH37_BAP1"/>
    <property type="match status" value="1"/>
</dbReference>
<evidence type="ECO:0000256" key="5">
    <source>
        <dbReference type="ARBA" id="ARBA00022786"/>
    </source>
</evidence>
<dbReference type="PRINTS" id="PR00707">
    <property type="entry name" value="UBCTHYDRLASE"/>
</dbReference>
<comment type="subcellular location">
    <subcellularLocation>
        <location evidence="2">Nucleus</location>
    </subcellularLocation>
</comment>
<evidence type="ECO:0000256" key="7">
    <source>
        <dbReference type="ARBA" id="ARBA00022807"/>
    </source>
</evidence>
<dbReference type="InterPro" id="IPR041507">
    <property type="entry name" value="UCH_C"/>
</dbReference>
<dbReference type="Pfam" id="PF18031">
    <property type="entry name" value="UCH_C"/>
    <property type="match status" value="1"/>
</dbReference>
<organism evidence="16">
    <name type="scientific">Timspurckia oligopyrenoides</name>
    <dbReference type="NCBI Taxonomy" id="708627"/>
    <lineage>
        <taxon>Eukaryota</taxon>
        <taxon>Rhodophyta</taxon>
        <taxon>Bangiophyceae</taxon>
        <taxon>Porphyridiales</taxon>
        <taxon>Porphyridiaceae</taxon>
        <taxon>Timspurckia</taxon>
    </lineage>
</organism>
<evidence type="ECO:0000256" key="11">
    <source>
        <dbReference type="PIRSR" id="PIRSR038120-2"/>
    </source>
</evidence>
<feature type="active site" description="Nucleophile" evidence="10 12">
    <location>
        <position position="90"/>
    </location>
</feature>
<dbReference type="GO" id="GO:0006511">
    <property type="term" value="P:ubiquitin-dependent protein catabolic process"/>
    <property type="evidence" value="ECO:0007669"/>
    <property type="project" value="UniProtKB-UniRule"/>
</dbReference>
<dbReference type="FunFam" id="3.40.532.10:FF:000003">
    <property type="entry name" value="Ubiquitin carboxyl-terminal hydrolase"/>
    <property type="match status" value="1"/>
</dbReference>
<dbReference type="PANTHER" id="PTHR10589">
    <property type="entry name" value="UBIQUITIN CARBOXYL-TERMINAL HYDROLASE"/>
    <property type="match status" value="1"/>
</dbReference>
<accession>A0A7S1ESE7</accession>
<keyword evidence="4 9" id="KW-0645">Protease</keyword>
<evidence type="ECO:0000256" key="6">
    <source>
        <dbReference type="ARBA" id="ARBA00022801"/>
    </source>
</evidence>
<dbReference type="PROSITE" id="PS52049">
    <property type="entry name" value="ULD"/>
    <property type="match status" value="1"/>
</dbReference>
<dbReference type="Pfam" id="PF01088">
    <property type="entry name" value="Peptidase_C12"/>
    <property type="match status" value="1"/>
</dbReference>
<dbReference type="GO" id="GO:0005737">
    <property type="term" value="C:cytoplasm"/>
    <property type="evidence" value="ECO:0007669"/>
    <property type="project" value="TreeGrafter"/>
</dbReference>
<dbReference type="GO" id="GO:0005634">
    <property type="term" value="C:nucleus"/>
    <property type="evidence" value="ECO:0007669"/>
    <property type="project" value="UniProtKB-SubCell"/>
</dbReference>